<accession>A0AAV4MPN6</accession>
<evidence type="ECO:0000313" key="2">
    <source>
        <dbReference type="Proteomes" id="UP001054945"/>
    </source>
</evidence>
<dbReference type="Proteomes" id="UP001054945">
    <property type="component" value="Unassembled WGS sequence"/>
</dbReference>
<proteinExistence type="predicted"/>
<name>A0AAV4MPN6_CAEEX</name>
<evidence type="ECO:0000313" key="1">
    <source>
        <dbReference type="EMBL" id="GIX73879.1"/>
    </source>
</evidence>
<comment type="caution">
    <text evidence="1">The sequence shown here is derived from an EMBL/GenBank/DDBJ whole genome shotgun (WGS) entry which is preliminary data.</text>
</comment>
<gene>
    <name evidence="1" type="ORF">CEXT_68441</name>
</gene>
<sequence>MAITLMKRKDVDTDHSRHRHSRIVAVHLSEFSKKHHQRKDPSNQLLRKIIHDKNKSNEEKNAEVVVTVSTAKRCRHFVELSPRTEPIGTVRLPCIRLTARVTQAFMRGVFLSKPDVYSRQSRFRNWLRTFFQNRNEFGKVFLVKRGKSSFYGGLKGFWKIRHMRRLLRTSVITGDKNQFDKRQEINFKSNFIYFPTFKLFNPDFLSDVKIFLSA</sequence>
<dbReference type="AlphaFoldDB" id="A0AAV4MPN6"/>
<reference evidence="1 2" key="1">
    <citation type="submission" date="2021-06" db="EMBL/GenBank/DDBJ databases">
        <title>Caerostris extrusa draft genome.</title>
        <authorList>
            <person name="Kono N."/>
            <person name="Arakawa K."/>
        </authorList>
    </citation>
    <scope>NUCLEOTIDE SEQUENCE [LARGE SCALE GENOMIC DNA]</scope>
</reference>
<keyword evidence="2" id="KW-1185">Reference proteome</keyword>
<dbReference type="EMBL" id="BPLR01020000">
    <property type="protein sequence ID" value="GIX73879.1"/>
    <property type="molecule type" value="Genomic_DNA"/>
</dbReference>
<organism evidence="1 2">
    <name type="scientific">Caerostris extrusa</name>
    <name type="common">Bark spider</name>
    <name type="synonym">Caerostris bankana</name>
    <dbReference type="NCBI Taxonomy" id="172846"/>
    <lineage>
        <taxon>Eukaryota</taxon>
        <taxon>Metazoa</taxon>
        <taxon>Ecdysozoa</taxon>
        <taxon>Arthropoda</taxon>
        <taxon>Chelicerata</taxon>
        <taxon>Arachnida</taxon>
        <taxon>Araneae</taxon>
        <taxon>Araneomorphae</taxon>
        <taxon>Entelegynae</taxon>
        <taxon>Araneoidea</taxon>
        <taxon>Araneidae</taxon>
        <taxon>Caerostris</taxon>
    </lineage>
</organism>
<protein>
    <submittedName>
        <fullName evidence="1">Uncharacterized protein</fullName>
    </submittedName>
</protein>